<protein>
    <submittedName>
        <fullName evidence="2">Ferredoxin</fullName>
    </submittedName>
</protein>
<dbReference type="Gene3D" id="3.10.20.880">
    <property type="match status" value="1"/>
</dbReference>
<feature type="domain" description="2Fe-2S ferredoxin-type" evidence="1">
    <location>
        <begin position="4"/>
        <end position="75"/>
    </location>
</feature>
<dbReference type="PANTHER" id="PTHR42895">
    <property type="entry name" value="IRON-SULFUR CLUSTER-BINDING PROTEIN-RELATED"/>
    <property type="match status" value="1"/>
</dbReference>
<dbReference type="InterPro" id="IPR012675">
    <property type="entry name" value="Beta-grasp_dom_sf"/>
</dbReference>
<dbReference type="SUPFAM" id="SSF54292">
    <property type="entry name" value="2Fe-2S ferredoxin-like"/>
    <property type="match status" value="1"/>
</dbReference>
<sequence>MEKYKVFFQPQGESIEVFKGTTVMQAMRDIGIDFDFPCGGEKKCGKCRVRILGEIQLACFTEVHSDMAVETFSVHATHHKTLLSVAERAVEIEPHITKKYVAVKKPSLGEHQSEWKHFIDAVYESTATDHTATDRQIPILQKLPQMLRANSYQLTAVTQGSEVLDIEAADTTKLLLGMAFDIGTTTIVGYLVDLYTGRELCVVSTINPQVKFGADVITRSNYAAGQENDFKLMHDVLMKAMNQLIAEATEKSAVSSEAIYVVTVVGNTCMHHLFLGLTPQYISKAPYIPTISQAIEINAANFSIAMNKSGKILVLPNIAGFVGADTVGVLLATEMKKYADIKLMIDIGTNGEIALGSKDRLFTCSAAAGPAFEGAQISSGMRGAVGAIDHIIFGEKLEYSVIGGGRPQGLCGSGLLDGVAGLVQLGMIDKRGRFLSPEKITNPKAAVFKRNIIEHHGEKAFLLVDHPSTSHGNLICITQKDIRELQVAKGAIAAGIKILIEKYGIKTEDITEVLLAGAFGNYLNPSSACRIGLIPKELEGKIKMVGNAAGTGAKIALLSATEYKEADAIAAFVEFIELASDPNFSTIFARSTYFSC</sequence>
<dbReference type="InterPro" id="IPR027980">
    <property type="entry name" value="RACo_C"/>
</dbReference>
<dbReference type="Pfam" id="PF17650">
    <property type="entry name" value="RACo_linker"/>
    <property type="match status" value="1"/>
</dbReference>
<dbReference type="InterPro" id="IPR040506">
    <property type="entry name" value="RACo_linker"/>
</dbReference>
<dbReference type="EMBL" id="CP000724">
    <property type="protein sequence ID" value="ABR48259.1"/>
    <property type="molecule type" value="Genomic_DNA"/>
</dbReference>
<dbReference type="PROSITE" id="PS51085">
    <property type="entry name" value="2FE2S_FER_2"/>
    <property type="match status" value="1"/>
</dbReference>
<dbReference type="HOGENOM" id="CLU_019091_0_0_9"/>
<dbReference type="STRING" id="293826.Amet_2099"/>
<dbReference type="KEGG" id="amt:Amet_2099"/>
<gene>
    <name evidence="2" type="ordered locus">Amet_2099</name>
</gene>
<dbReference type="InterPro" id="IPR036010">
    <property type="entry name" value="2Fe-2S_ferredoxin-like_sf"/>
</dbReference>
<dbReference type="eggNOG" id="COG0633">
    <property type="taxonomic scope" value="Bacteria"/>
</dbReference>
<dbReference type="GO" id="GO:0051536">
    <property type="term" value="F:iron-sulfur cluster binding"/>
    <property type="evidence" value="ECO:0007669"/>
    <property type="project" value="InterPro"/>
</dbReference>
<dbReference type="Proteomes" id="UP000001572">
    <property type="component" value="Chromosome"/>
</dbReference>
<dbReference type="RefSeq" id="WP_012063239.1">
    <property type="nucleotide sequence ID" value="NC_009633.1"/>
</dbReference>
<accession>A6TPZ1</accession>
<dbReference type="Pfam" id="PF17651">
    <property type="entry name" value="Raco_middle"/>
    <property type="match status" value="1"/>
</dbReference>
<dbReference type="eggNOG" id="COG3894">
    <property type="taxonomic scope" value="Bacteria"/>
</dbReference>
<dbReference type="Pfam" id="PF00111">
    <property type="entry name" value="Fer2"/>
    <property type="match status" value="1"/>
</dbReference>
<dbReference type="CDD" id="cd00207">
    <property type="entry name" value="fer2"/>
    <property type="match status" value="1"/>
</dbReference>
<dbReference type="AlphaFoldDB" id="A6TPZ1"/>
<evidence type="ECO:0000313" key="3">
    <source>
        <dbReference type="Proteomes" id="UP000001572"/>
    </source>
</evidence>
<dbReference type="InterPro" id="IPR001041">
    <property type="entry name" value="2Fe-2S_ferredoxin-type"/>
</dbReference>
<reference evidence="3" key="1">
    <citation type="journal article" date="2016" name="Genome Announc.">
        <title>Complete genome sequence of Alkaliphilus metalliredigens strain QYMF, an alkaliphilic and metal-reducing bacterium isolated from borax-contaminated leachate ponds.</title>
        <authorList>
            <person name="Hwang C."/>
            <person name="Copeland A."/>
            <person name="Lucas S."/>
            <person name="Lapidus A."/>
            <person name="Barry K."/>
            <person name="Detter J.C."/>
            <person name="Glavina Del Rio T."/>
            <person name="Hammon N."/>
            <person name="Israni S."/>
            <person name="Dalin E."/>
            <person name="Tice H."/>
            <person name="Pitluck S."/>
            <person name="Chertkov O."/>
            <person name="Brettin T."/>
            <person name="Bruce D."/>
            <person name="Han C."/>
            <person name="Schmutz J."/>
            <person name="Larimer F."/>
            <person name="Land M.L."/>
            <person name="Hauser L."/>
            <person name="Kyrpides N."/>
            <person name="Mikhailova N."/>
            <person name="Ye Q."/>
            <person name="Zhou J."/>
            <person name="Richardson P."/>
            <person name="Fields M.W."/>
        </authorList>
    </citation>
    <scope>NUCLEOTIDE SEQUENCE [LARGE SCALE GENOMIC DNA]</scope>
    <source>
        <strain evidence="3">QYMF</strain>
    </source>
</reference>
<evidence type="ECO:0000259" key="1">
    <source>
        <dbReference type="PROSITE" id="PS51085"/>
    </source>
</evidence>
<dbReference type="Gene3D" id="3.10.20.30">
    <property type="match status" value="1"/>
</dbReference>
<keyword evidence="3" id="KW-1185">Reference proteome</keyword>
<dbReference type="OrthoDB" id="9810588at2"/>
<dbReference type="InterPro" id="IPR052911">
    <property type="entry name" value="Corrinoid_activation_enz"/>
</dbReference>
<name>A6TPZ1_ALKMQ</name>
<dbReference type="InterPro" id="IPR042259">
    <property type="entry name" value="Raco-like_middle_sf"/>
</dbReference>
<dbReference type="Pfam" id="PF14574">
    <property type="entry name" value="RACo_C_ter"/>
    <property type="match status" value="1"/>
</dbReference>
<evidence type="ECO:0000313" key="2">
    <source>
        <dbReference type="EMBL" id="ABR48259.1"/>
    </source>
</evidence>
<organism evidence="2 3">
    <name type="scientific">Alkaliphilus metalliredigens (strain QYMF)</name>
    <dbReference type="NCBI Taxonomy" id="293826"/>
    <lineage>
        <taxon>Bacteria</taxon>
        <taxon>Bacillati</taxon>
        <taxon>Bacillota</taxon>
        <taxon>Clostridia</taxon>
        <taxon>Peptostreptococcales</taxon>
        <taxon>Natronincolaceae</taxon>
        <taxon>Alkaliphilus</taxon>
    </lineage>
</organism>
<dbReference type="Gene3D" id="3.30.420.480">
    <property type="entry name" value="Domain of unknown function (DUF4445)"/>
    <property type="match status" value="1"/>
</dbReference>
<dbReference type="PANTHER" id="PTHR42895:SF2">
    <property type="entry name" value="IRON-SULFUR CLUSTER PROTEIN"/>
    <property type="match status" value="1"/>
</dbReference>
<proteinExistence type="predicted"/>
<dbReference type="InterPro" id="IPR041414">
    <property type="entry name" value="Raco-like_middle"/>
</dbReference>